<keyword evidence="1" id="KW-0418">Kinase</keyword>
<name>A0ABQ3WC73_9ACTN</name>
<dbReference type="EMBL" id="BOMF01000011">
    <property type="protein sequence ID" value="GID43450.1"/>
    <property type="molecule type" value="Genomic_DNA"/>
</dbReference>
<proteinExistence type="predicted"/>
<dbReference type="InterPro" id="IPR036890">
    <property type="entry name" value="HATPase_C_sf"/>
</dbReference>
<comment type="caution">
    <text evidence="3">The sequence shown here is derived from an EMBL/GenBank/DDBJ whole genome shotgun (WGS) entry which is preliminary data.</text>
</comment>
<evidence type="ECO:0000256" key="1">
    <source>
        <dbReference type="ARBA" id="ARBA00022527"/>
    </source>
</evidence>
<protein>
    <recommendedName>
        <fullName evidence="2">Histidine kinase/HSP90-like ATPase domain-containing protein</fullName>
    </recommendedName>
</protein>
<evidence type="ECO:0000313" key="3">
    <source>
        <dbReference type="EMBL" id="GID43450.1"/>
    </source>
</evidence>
<dbReference type="SUPFAM" id="SSF55874">
    <property type="entry name" value="ATPase domain of HSP90 chaperone/DNA topoisomerase II/histidine kinase"/>
    <property type="match status" value="1"/>
</dbReference>
<dbReference type="InterPro" id="IPR050267">
    <property type="entry name" value="Anti-sigma-factor_SerPK"/>
</dbReference>
<evidence type="ECO:0000259" key="2">
    <source>
        <dbReference type="Pfam" id="PF13581"/>
    </source>
</evidence>
<sequence length="271" mass="29090">MSGMGVSPPYLRGDTEQGVTVSVDSTEDAAVSLLTVRGPWDAQLRWTASTTLRRCFTDHPDGLIVDLSGLLDPHSESASTWMTARRLAAGLRPPVHLALCVPPELPLADRMQGLGAGRYLPVYARIGQARVALAGRIPGDERLSATLRPEPDAPSVARNLVSEACLGWGLVELLHPSRLVMSELVTNAVEHAGTDIRVVVSRRGAGVHLSVADSDPRLPRLIRPSSPRPDLPLDERGRGLRTVQATAAQWGALPTEAGKVVWATVRLSEPR</sequence>
<gene>
    <name evidence="3" type="ORF">Aca07nite_07250</name>
</gene>
<dbReference type="CDD" id="cd16936">
    <property type="entry name" value="HATPase_RsbW-like"/>
    <property type="match status" value="1"/>
</dbReference>
<accession>A0ABQ3WC73</accession>
<keyword evidence="1" id="KW-0723">Serine/threonine-protein kinase</keyword>
<dbReference type="Gene3D" id="3.30.565.10">
    <property type="entry name" value="Histidine kinase-like ATPase, C-terminal domain"/>
    <property type="match status" value="1"/>
</dbReference>
<keyword evidence="1" id="KW-0808">Transferase</keyword>
<dbReference type="Pfam" id="PF13581">
    <property type="entry name" value="HATPase_c_2"/>
    <property type="match status" value="1"/>
</dbReference>
<feature type="domain" description="Histidine kinase/HSP90-like ATPase" evidence="2">
    <location>
        <begin position="176"/>
        <end position="262"/>
    </location>
</feature>
<dbReference type="PANTHER" id="PTHR35526:SF3">
    <property type="entry name" value="ANTI-SIGMA-F FACTOR RSBW"/>
    <property type="match status" value="1"/>
</dbReference>
<organism evidence="3">
    <name type="scientific">Actinoplanes campanulatus</name>
    <dbReference type="NCBI Taxonomy" id="113559"/>
    <lineage>
        <taxon>Bacteria</taxon>
        <taxon>Bacillati</taxon>
        <taxon>Actinomycetota</taxon>
        <taxon>Actinomycetes</taxon>
        <taxon>Micromonosporales</taxon>
        <taxon>Micromonosporaceae</taxon>
        <taxon>Actinoplanes</taxon>
    </lineage>
</organism>
<dbReference type="InterPro" id="IPR003594">
    <property type="entry name" value="HATPase_dom"/>
</dbReference>
<dbReference type="PANTHER" id="PTHR35526">
    <property type="entry name" value="ANTI-SIGMA-F FACTOR RSBW-RELATED"/>
    <property type="match status" value="1"/>
</dbReference>
<reference evidence="3" key="1">
    <citation type="submission" date="2021-01" db="EMBL/GenBank/DDBJ databases">
        <title>Whole genome shotgun sequence of Actinoplanes capillaceus NBRC 16408.</title>
        <authorList>
            <person name="Komaki H."/>
            <person name="Tamura T."/>
        </authorList>
    </citation>
    <scope>NUCLEOTIDE SEQUENCE [LARGE SCALE GENOMIC DNA]</scope>
    <source>
        <strain evidence="3">NBRC 16408</strain>
    </source>
</reference>